<dbReference type="GO" id="GO:0005634">
    <property type="term" value="C:nucleus"/>
    <property type="evidence" value="ECO:0007669"/>
    <property type="project" value="TreeGrafter"/>
</dbReference>
<dbReference type="GO" id="GO:0003690">
    <property type="term" value="F:double-stranded DNA binding"/>
    <property type="evidence" value="ECO:0007669"/>
    <property type="project" value="TreeGrafter"/>
</dbReference>
<dbReference type="EnsemblMetazoa" id="CJA23894b.1">
    <property type="protein sequence ID" value="CJA23894b.1"/>
    <property type="gene ID" value="WBGene00179466"/>
</dbReference>
<reference evidence="1" key="2">
    <citation type="submission" date="2022-06" db="UniProtKB">
        <authorList>
            <consortium name="EnsemblMetazoa"/>
        </authorList>
    </citation>
    <scope>IDENTIFICATION</scope>
    <source>
        <strain evidence="1">DF5081</strain>
    </source>
</reference>
<dbReference type="Gene3D" id="3.30.420.10">
    <property type="entry name" value="Ribonuclease H-like superfamily/Ribonuclease H"/>
    <property type="match status" value="1"/>
</dbReference>
<dbReference type="GO" id="GO:0000793">
    <property type="term" value="C:condensed chromosome"/>
    <property type="evidence" value="ECO:0007669"/>
    <property type="project" value="TreeGrafter"/>
</dbReference>
<name>A0A8R1E4K2_CAEJA</name>
<dbReference type="GO" id="GO:0042800">
    <property type="term" value="F:histone H3K4 methyltransferase activity"/>
    <property type="evidence" value="ECO:0007669"/>
    <property type="project" value="TreeGrafter"/>
</dbReference>
<reference evidence="2" key="1">
    <citation type="submission" date="2010-08" db="EMBL/GenBank/DDBJ databases">
        <authorList>
            <consortium name="Caenorhabditis japonica Sequencing Consortium"/>
            <person name="Wilson R.K."/>
        </authorList>
    </citation>
    <scope>NUCLEOTIDE SEQUENCE [LARGE SCALE GENOMIC DNA]</scope>
    <source>
        <strain evidence="2">DF5081</strain>
    </source>
</reference>
<dbReference type="Pfam" id="PF01359">
    <property type="entry name" value="Transposase_1"/>
    <property type="match status" value="1"/>
</dbReference>
<protein>
    <recommendedName>
        <fullName evidence="3">Transposase</fullName>
    </recommendedName>
</protein>
<dbReference type="GO" id="GO:0044547">
    <property type="term" value="F:DNA topoisomerase binding"/>
    <property type="evidence" value="ECO:0007669"/>
    <property type="project" value="TreeGrafter"/>
</dbReference>
<dbReference type="GO" id="GO:0000729">
    <property type="term" value="P:DNA double-strand break processing"/>
    <property type="evidence" value="ECO:0007669"/>
    <property type="project" value="TreeGrafter"/>
</dbReference>
<dbReference type="AlphaFoldDB" id="A0A8R1E4K2"/>
<dbReference type="GO" id="GO:0003697">
    <property type="term" value="F:single-stranded DNA binding"/>
    <property type="evidence" value="ECO:0007669"/>
    <property type="project" value="TreeGrafter"/>
</dbReference>
<dbReference type="InterPro" id="IPR036397">
    <property type="entry name" value="RNaseH_sf"/>
</dbReference>
<dbReference type="GO" id="GO:0031297">
    <property type="term" value="P:replication fork processing"/>
    <property type="evidence" value="ECO:0007669"/>
    <property type="project" value="TreeGrafter"/>
</dbReference>
<dbReference type="GO" id="GO:0044774">
    <property type="term" value="P:mitotic DNA integrity checkpoint signaling"/>
    <property type="evidence" value="ECO:0007669"/>
    <property type="project" value="TreeGrafter"/>
</dbReference>
<dbReference type="GO" id="GO:0046975">
    <property type="term" value="F:histone H3K36 methyltransferase activity"/>
    <property type="evidence" value="ECO:0007669"/>
    <property type="project" value="TreeGrafter"/>
</dbReference>
<dbReference type="Proteomes" id="UP000005237">
    <property type="component" value="Unassembled WGS sequence"/>
</dbReference>
<evidence type="ECO:0000313" key="2">
    <source>
        <dbReference type="Proteomes" id="UP000005237"/>
    </source>
</evidence>
<proteinExistence type="predicted"/>
<organism evidence="1 2">
    <name type="scientific">Caenorhabditis japonica</name>
    <dbReference type="NCBI Taxonomy" id="281687"/>
    <lineage>
        <taxon>Eukaryota</taxon>
        <taxon>Metazoa</taxon>
        <taxon>Ecdysozoa</taxon>
        <taxon>Nematoda</taxon>
        <taxon>Chromadorea</taxon>
        <taxon>Rhabditida</taxon>
        <taxon>Rhabditina</taxon>
        <taxon>Rhabditomorpha</taxon>
        <taxon>Rhabditoidea</taxon>
        <taxon>Rhabditidae</taxon>
        <taxon>Peloderinae</taxon>
        <taxon>Caenorhabditis</taxon>
    </lineage>
</organism>
<sequence length="101" mass="11932">MANHNQKRRWVKIGKTAKINVKPEIHEKKAMLSILWDQQGIIYCQLLPDNTTINGDVYCSQIEKMANQYHIVRPEFDRIILLHDNARRHTALKTRKKKLVN</sequence>
<evidence type="ECO:0008006" key="3">
    <source>
        <dbReference type="Google" id="ProtNLM"/>
    </source>
</evidence>
<evidence type="ECO:0000313" key="1">
    <source>
        <dbReference type="EnsemblMetazoa" id="CJA23894b.1"/>
    </source>
</evidence>
<dbReference type="GO" id="GO:0035861">
    <property type="term" value="C:site of double-strand break"/>
    <property type="evidence" value="ECO:0007669"/>
    <property type="project" value="TreeGrafter"/>
</dbReference>
<accession>A0A8R1E4K2</accession>
<dbReference type="PANTHER" id="PTHR46060:SF2">
    <property type="entry name" value="HISTONE-LYSINE N-METHYLTRANSFERASE SETMAR"/>
    <property type="match status" value="1"/>
</dbReference>
<dbReference type="PANTHER" id="PTHR46060">
    <property type="entry name" value="MARINER MOS1 TRANSPOSASE-LIKE PROTEIN"/>
    <property type="match status" value="1"/>
</dbReference>
<dbReference type="GO" id="GO:0006303">
    <property type="term" value="P:double-strand break repair via nonhomologous end joining"/>
    <property type="evidence" value="ECO:0007669"/>
    <property type="project" value="TreeGrafter"/>
</dbReference>
<dbReference type="GO" id="GO:0015074">
    <property type="term" value="P:DNA integration"/>
    <property type="evidence" value="ECO:0007669"/>
    <property type="project" value="TreeGrafter"/>
</dbReference>
<dbReference type="GO" id="GO:0000014">
    <property type="term" value="F:single-stranded DNA endodeoxyribonuclease activity"/>
    <property type="evidence" value="ECO:0007669"/>
    <property type="project" value="TreeGrafter"/>
</dbReference>
<dbReference type="InterPro" id="IPR001888">
    <property type="entry name" value="Transposase_1"/>
</dbReference>
<dbReference type="InterPro" id="IPR052709">
    <property type="entry name" value="Transposase-MT_Hybrid"/>
</dbReference>
<keyword evidence="2" id="KW-1185">Reference proteome</keyword>